<dbReference type="GO" id="GO:0032259">
    <property type="term" value="P:methylation"/>
    <property type="evidence" value="ECO:0007669"/>
    <property type="project" value="UniProtKB-KW"/>
</dbReference>
<sequence>MLKCFLYICSAYLSISLCPTTSCPWRSKAQSKPPIPLNKLKIFICFLFIVPCYLCTLVPPHLSTLCRCNHTPVSILYHRPYIGT</sequence>
<name>A0A0F7L1C0_9VIRU</name>
<reference evidence="1" key="1">
    <citation type="journal article" date="2015" name="Front. Microbiol.">
        <title>Combining genomic sequencing methods to explore viral diversity and reveal potential virus-host interactions.</title>
        <authorList>
            <person name="Chow C.E."/>
            <person name="Winget D.M."/>
            <person name="White R.A.III."/>
            <person name="Hallam S.J."/>
            <person name="Suttle C.A."/>
        </authorList>
    </citation>
    <scope>NUCLEOTIDE SEQUENCE</scope>
    <source>
        <strain evidence="1">Anoxic3_7</strain>
    </source>
</reference>
<accession>A0A0F7L1C0</accession>
<proteinExistence type="predicted"/>
<dbReference type="EMBL" id="KR029582">
    <property type="protein sequence ID" value="AKH46359.1"/>
    <property type="molecule type" value="Genomic_DNA"/>
</dbReference>
<organism evidence="1">
    <name type="scientific">uncultured marine virus</name>
    <dbReference type="NCBI Taxonomy" id="186617"/>
    <lineage>
        <taxon>Viruses</taxon>
        <taxon>environmental samples</taxon>
    </lineage>
</organism>
<keyword evidence="1" id="KW-0489">Methyltransferase</keyword>
<keyword evidence="1" id="KW-0808">Transferase</keyword>
<reference evidence="1" key="2">
    <citation type="submission" date="2015-03" db="EMBL/GenBank/DDBJ databases">
        <authorList>
            <person name="Chow C.-E.T."/>
            <person name="Winget D.M."/>
            <person name="White R.A.III."/>
            <person name="Hallam S.J."/>
            <person name="Suttle C.A."/>
        </authorList>
    </citation>
    <scope>NUCLEOTIDE SEQUENCE</scope>
    <source>
        <strain evidence="1">Anoxic3_7</strain>
    </source>
</reference>
<evidence type="ECO:0000313" key="1">
    <source>
        <dbReference type="EMBL" id="AKH46359.1"/>
    </source>
</evidence>
<protein>
    <submittedName>
        <fullName evidence="1">DNA methylase</fullName>
    </submittedName>
</protein>
<dbReference type="GO" id="GO:0008168">
    <property type="term" value="F:methyltransferase activity"/>
    <property type="evidence" value="ECO:0007669"/>
    <property type="project" value="UniProtKB-KW"/>
</dbReference>